<evidence type="ECO:0000313" key="3">
    <source>
        <dbReference type="Proteomes" id="UP000017837"/>
    </source>
</evidence>
<gene>
    <name evidence="2" type="ORF">ABENE_17565</name>
</gene>
<dbReference type="Proteomes" id="UP000017837">
    <property type="component" value="Unassembled WGS sequence"/>
</dbReference>
<organism evidence="2 3">
    <name type="scientific">Asticcacaulis benevestitus DSM 16100 = ATCC BAA-896</name>
    <dbReference type="NCBI Taxonomy" id="1121022"/>
    <lineage>
        <taxon>Bacteria</taxon>
        <taxon>Pseudomonadati</taxon>
        <taxon>Pseudomonadota</taxon>
        <taxon>Alphaproteobacteria</taxon>
        <taxon>Caulobacterales</taxon>
        <taxon>Caulobacteraceae</taxon>
        <taxon>Asticcacaulis</taxon>
    </lineage>
</organism>
<proteinExistence type="predicted"/>
<sequence length="110" mass="11952">MSTGLLSRAESKQWEGAPSDKSKCDGTEITPVEAVMDLRVHQEHILRAEVPTSRPDGHRAMLSICDFCGCRPSSVDVDICITPAHVCARQGTYGFDQQHAGREVLALGSE</sequence>
<name>V4NZ41_9CAUL</name>
<evidence type="ECO:0000313" key="2">
    <source>
        <dbReference type="EMBL" id="ESQ87037.1"/>
    </source>
</evidence>
<feature type="compositionally biased region" description="Basic and acidic residues" evidence="1">
    <location>
        <begin position="9"/>
        <end position="26"/>
    </location>
</feature>
<feature type="region of interest" description="Disordered" evidence="1">
    <location>
        <begin position="1"/>
        <end position="26"/>
    </location>
</feature>
<dbReference type="EMBL" id="AWGB01000047">
    <property type="protein sequence ID" value="ESQ87037.1"/>
    <property type="molecule type" value="Genomic_DNA"/>
</dbReference>
<accession>V4NZ41</accession>
<dbReference type="AlphaFoldDB" id="V4NZ41"/>
<protein>
    <submittedName>
        <fullName evidence="2">Uncharacterized protein</fullName>
    </submittedName>
</protein>
<evidence type="ECO:0000256" key="1">
    <source>
        <dbReference type="SAM" id="MobiDB-lite"/>
    </source>
</evidence>
<reference evidence="2 3" key="1">
    <citation type="journal article" date="2014" name="Nature">
        <title>Sequential evolution of bacterial morphology by co-option of a developmental regulator.</title>
        <authorList>
            <person name="Jiang C."/>
            <person name="Brown P.J."/>
            <person name="Ducret A."/>
            <person name="Brun Y.V."/>
        </authorList>
    </citation>
    <scope>NUCLEOTIDE SEQUENCE [LARGE SCALE GENOMIC DNA]</scope>
    <source>
        <strain evidence="2 3">DSM 16100</strain>
    </source>
</reference>
<dbReference type="PATRIC" id="fig|1121022.4.peg.3587"/>
<keyword evidence="3" id="KW-1185">Reference proteome</keyword>
<comment type="caution">
    <text evidence="2">The sequence shown here is derived from an EMBL/GenBank/DDBJ whole genome shotgun (WGS) entry which is preliminary data.</text>
</comment>